<dbReference type="VEuPathDB" id="ToxoDB:cyc_03456"/>
<feature type="compositionally biased region" description="Basic and acidic residues" evidence="1">
    <location>
        <begin position="54"/>
        <end position="69"/>
    </location>
</feature>
<organism evidence="2 3">
    <name type="scientific">Cyclospora cayetanensis</name>
    <dbReference type="NCBI Taxonomy" id="88456"/>
    <lineage>
        <taxon>Eukaryota</taxon>
        <taxon>Sar</taxon>
        <taxon>Alveolata</taxon>
        <taxon>Apicomplexa</taxon>
        <taxon>Conoidasida</taxon>
        <taxon>Coccidia</taxon>
        <taxon>Eucoccidiorida</taxon>
        <taxon>Eimeriorina</taxon>
        <taxon>Eimeriidae</taxon>
        <taxon>Cyclospora</taxon>
    </lineage>
</organism>
<dbReference type="VEuPathDB" id="ToxoDB:LOC34624455"/>
<dbReference type="EMBL" id="JROU02000983">
    <property type="protein sequence ID" value="OEH77788.1"/>
    <property type="molecule type" value="Genomic_DNA"/>
</dbReference>
<feature type="region of interest" description="Disordered" evidence="1">
    <location>
        <begin position="13"/>
        <end position="113"/>
    </location>
</feature>
<accession>A0A1D3D2W5</accession>
<proteinExistence type="predicted"/>
<evidence type="ECO:0000313" key="2">
    <source>
        <dbReference type="EMBL" id="OEH77788.1"/>
    </source>
</evidence>
<evidence type="ECO:0000313" key="3">
    <source>
        <dbReference type="Proteomes" id="UP000095192"/>
    </source>
</evidence>
<dbReference type="InParanoid" id="A0A1D3D2W5"/>
<reference evidence="2 3" key="1">
    <citation type="journal article" date="2016" name="BMC Genomics">
        <title>Comparative genomics reveals Cyclospora cayetanensis possesses coccidia-like metabolism and invasion components but unique surface antigens.</title>
        <authorList>
            <person name="Liu S."/>
            <person name="Wang L."/>
            <person name="Zheng H."/>
            <person name="Xu Z."/>
            <person name="Roellig D.M."/>
            <person name="Li N."/>
            <person name="Frace M.A."/>
            <person name="Tang K."/>
            <person name="Arrowood M.J."/>
            <person name="Moss D.M."/>
            <person name="Zhang L."/>
            <person name="Feng Y."/>
            <person name="Xiao L."/>
        </authorList>
    </citation>
    <scope>NUCLEOTIDE SEQUENCE [LARGE SCALE GENOMIC DNA]</scope>
    <source>
        <strain evidence="2 3">CHN_HEN01</strain>
    </source>
</reference>
<evidence type="ECO:0008006" key="4">
    <source>
        <dbReference type="Google" id="ProtNLM"/>
    </source>
</evidence>
<dbReference type="Proteomes" id="UP000095192">
    <property type="component" value="Unassembled WGS sequence"/>
</dbReference>
<comment type="caution">
    <text evidence="2">The sequence shown here is derived from an EMBL/GenBank/DDBJ whole genome shotgun (WGS) entry which is preliminary data.</text>
</comment>
<evidence type="ECO:0000256" key="1">
    <source>
        <dbReference type="SAM" id="MobiDB-lite"/>
    </source>
</evidence>
<name>A0A1D3D2W5_9EIME</name>
<sequence>MKRSLYSVDVAAAAGATPAPSQPAVAPFQRPTRSQDESDARGGFALPGSPGVHRSREPPGNKATQKEQRSTPPSGSGGEEQLVEATASSPRCDGGSVGSTGAGEVSVQHSRAPVDHSEAPWIVKAFSGAHSKSLWLYGRQRPEQLEKHLSDLRTKVSVGKVSLRNPLFPSAASAAAIMRAVSQIRRVTSFTLSAAEMPEEQFVAVCEELGGCSYLNHVDCNAIGSKPLHLREVNLSGNEFLSPGEAFSQGESGKGGLLDGFQLLKGLLLRGVLCLLARECGLRQLRQFLVWVLNRCHCLRLRQLDLGASSKLLTTVVPGETFDEELLRRVSQLSKSTWRMGKVIGDYAPSFQVGGGEGSSLAAGVGATPPPELRFVAFLDREEGIDR</sequence>
<gene>
    <name evidence="2" type="ORF">cyc_03456</name>
</gene>
<protein>
    <recommendedName>
        <fullName evidence="4">Leucine rich repeat-containing protein</fullName>
    </recommendedName>
</protein>
<dbReference type="AlphaFoldDB" id="A0A1D3D2W5"/>
<keyword evidence="3" id="KW-1185">Reference proteome</keyword>
<feature type="compositionally biased region" description="Low complexity" evidence="1">
    <location>
        <begin position="13"/>
        <end position="24"/>
    </location>
</feature>